<dbReference type="Proteomes" id="UP001236652">
    <property type="component" value="Chromosome"/>
</dbReference>
<evidence type="ECO:0000313" key="3">
    <source>
        <dbReference type="Proteomes" id="UP001236652"/>
    </source>
</evidence>
<evidence type="ECO:0000256" key="1">
    <source>
        <dbReference type="SAM" id="Phobius"/>
    </source>
</evidence>
<name>A0ABY8V1X3_9BACI</name>
<feature type="transmembrane region" description="Helical" evidence="1">
    <location>
        <begin position="129"/>
        <end position="145"/>
    </location>
</feature>
<keyword evidence="1" id="KW-0812">Transmembrane</keyword>
<sequence>MAGKDVDQQIVKRLKKRRLLQNNIQFLIGFIIYGLLFLYARQVGSAFVLVFVFSLFSWSIAVHSLYMFKTGKIIGTKTARLMVELDKERVGEEEWKQQRVDGMLGMGIIGIVSTLCLFLKDLQNVELEFLFFIPILAAWVVHNILEGYKIKKL</sequence>
<keyword evidence="1" id="KW-1133">Transmembrane helix</keyword>
<accession>A0ABY8V1X3</accession>
<gene>
    <name evidence="2" type="ORF">QNI29_07475</name>
</gene>
<organism evidence="2 3">
    <name type="scientific">Pontibacillus chungwhensis</name>
    <dbReference type="NCBI Taxonomy" id="265426"/>
    <lineage>
        <taxon>Bacteria</taxon>
        <taxon>Bacillati</taxon>
        <taxon>Bacillota</taxon>
        <taxon>Bacilli</taxon>
        <taxon>Bacillales</taxon>
        <taxon>Bacillaceae</taxon>
        <taxon>Pontibacillus</taxon>
    </lineage>
</organism>
<protein>
    <submittedName>
        <fullName evidence="2">Uncharacterized protein</fullName>
    </submittedName>
</protein>
<keyword evidence="1" id="KW-0472">Membrane</keyword>
<keyword evidence="3" id="KW-1185">Reference proteome</keyword>
<feature type="transmembrane region" description="Helical" evidence="1">
    <location>
        <begin position="103"/>
        <end position="123"/>
    </location>
</feature>
<feature type="transmembrane region" description="Helical" evidence="1">
    <location>
        <begin position="46"/>
        <end position="68"/>
    </location>
</feature>
<reference evidence="2 3" key="1">
    <citation type="submission" date="2023-05" db="EMBL/GenBank/DDBJ databases">
        <title>Comparative genomics reveals the evidence of polycyclic aromatic hydrocarbons degradation in moderately halophilic genus Pontibacillus.</title>
        <authorList>
            <person name="Yang H."/>
            <person name="Qian Z."/>
        </authorList>
    </citation>
    <scope>NUCLEOTIDE SEQUENCE [LARGE SCALE GENOMIC DNA]</scope>
    <source>
        <strain evidence="3">HN14</strain>
    </source>
</reference>
<evidence type="ECO:0000313" key="2">
    <source>
        <dbReference type="EMBL" id="WIF99488.1"/>
    </source>
</evidence>
<dbReference type="EMBL" id="CP126446">
    <property type="protein sequence ID" value="WIF99488.1"/>
    <property type="molecule type" value="Genomic_DNA"/>
</dbReference>
<proteinExistence type="predicted"/>
<feature type="transmembrane region" description="Helical" evidence="1">
    <location>
        <begin position="20"/>
        <end position="40"/>
    </location>
</feature>
<dbReference type="RefSeq" id="WP_231415754.1">
    <property type="nucleotide sequence ID" value="NZ_CP126446.1"/>
</dbReference>